<keyword evidence="1" id="KW-0001">2Fe-2S</keyword>
<comment type="cofactor">
    <cofactor evidence="5">
        <name>[2Fe-2S] cluster</name>
        <dbReference type="ChEBI" id="CHEBI:190135"/>
    </cofactor>
</comment>
<evidence type="ECO:0000313" key="8">
    <source>
        <dbReference type="EMBL" id="AEA23679.1"/>
    </source>
</evidence>
<keyword evidence="9" id="KW-1185">Reference proteome</keyword>
<dbReference type="InterPro" id="IPR036922">
    <property type="entry name" value="Rieske_2Fe-2S_sf"/>
</dbReference>
<dbReference type="Gene3D" id="2.102.10.10">
    <property type="entry name" value="Rieske [2Fe-2S] iron-sulphur domain"/>
    <property type="match status" value="1"/>
</dbReference>
<dbReference type="EMBL" id="CP002593">
    <property type="protein sequence ID" value="AEA23679.1"/>
    <property type="molecule type" value="Genomic_DNA"/>
</dbReference>
<gene>
    <name evidence="8" type="ordered locus">Psed_1440</name>
</gene>
<evidence type="ECO:0000259" key="7">
    <source>
        <dbReference type="PROSITE" id="PS51296"/>
    </source>
</evidence>
<dbReference type="GO" id="GO:0051537">
    <property type="term" value="F:2 iron, 2 sulfur cluster binding"/>
    <property type="evidence" value="ECO:0007669"/>
    <property type="project" value="UniProtKB-KW"/>
</dbReference>
<accession>F4CQY0</accession>
<dbReference type="Pfam" id="PF00355">
    <property type="entry name" value="Rieske"/>
    <property type="match status" value="1"/>
</dbReference>
<evidence type="ECO:0000256" key="6">
    <source>
        <dbReference type="ARBA" id="ARBA00038001"/>
    </source>
</evidence>
<dbReference type="GO" id="GO:0016705">
    <property type="term" value="F:oxidoreductase activity, acting on paired donors, with incorporation or reduction of molecular oxygen"/>
    <property type="evidence" value="ECO:0007669"/>
    <property type="project" value="UniProtKB-ARBA"/>
</dbReference>
<protein>
    <submittedName>
        <fullName evidence="8">Rieske (2Fe-2S) iron-sulfur domain protein</fullName>
    </submittedName>
</protein>
<keyword evidence="4" id="KW-0411">Iron-sulfur</keyword>
<evidence type="ECO:0000256" key="2">
    <source>
        <dbReference type="ARBA" id="ARBA00022723"/>
    </source>
</evidence>
<evidence type="ECO:0000313" key="9">
    <source>
        <dbReference type="Proteomes" id="UP000007809"/>
    </source>
</evidence>
<reference evidence="8 9" key="1">
    <citation type="journal article" date="2011" name="J. Bacteriol.">
        <title>Genome sequence of the 1,4-dioxane-degrading Pseudonocardia dioxanivorans strain CB1190.</title>
        <authorList>
            <person name="Sales C.M."/>
            <person name="Mahendra S."/>
            <person name="Grostern A."/>
            <person name="Parales R.E."/>
            <person name="Goodwin L.A."/>
            <person name="Woyke T."/>
            <person name="Nolan M."/>
            <person name="Lapidus A."/>
            <person name="Chertkov O."/>
            <person name="Ovchinnikova G."/>
            <person name="Sczyrba A."/>
            <person name="Alvarez-Cohen L."/>
        </authorList>
    </citation>
    <scope>NUCLEOTIDE SEQUENCE [LARGE SCALE GENOMIC DNA]</scope>
    <source>
        <strain evidence="9">ATCC 55486 / DSM 44775 / JCM 13855 / CB1190</strain>
    </source>
</reference>
<dbReference type="PANTHER" id="PTHR21496">
    <property type="entry name" value="FERREDOXIN-RELATED"/>
    <property type="match status" value="1"/>
</dbReference>
<dbReference type="KEGG" id="pdx:Psed_1440"/>
<dbReference type="GO" id="GO:0004497">
    <property type="term" value="F:monooxygenase activity"/>
    <property type="evidence" value="ECO:0007669"/>
    <property type="project" value="UniProtKB-ARBA"/>
</dbReference>
<dbReference type="STRING" id="675635.Psed_1440"/>
<dbReference type="Proteomes" id="UP000007809">
    <property type="component" value="Chromosome"/>
</dbReference>
<dbReference type="PROSITE" id="PS51296">
    <property type="entry name" value="RIESKE"/>
    <property type="match status" value="1"/>
</dbReference>
<evidence type="ECO:0000256" key="3">
    <source>
        <dbReference type="ARBA" id="ARBA00023004"/>
    </source>
</evidence>
<dbReference type="AlphaFoldDB" id="F4CQY0"/>
<evidence type="ECO:0000256" key="1">
    <source>
        <dbReference type="ARBA" id="ARBA00022714"/>
    </source>
</evidence>
<keyword evidence="3" id="KW-0408">Iron</keyword>
<dbReference type="PANTHER" id="PTHR21496:SF0">
    <property type="entry name" value="RIESKE DOMAIN-CONTAINING PROTEIN"/>
    <property type="match status" value="1"/>
</dbReference>
<proteinExistence type="inferred from homology"/>
<evidence type="ECO:0000256" key="5">
    <source>
        <dbReference type="ARBA" id="ARBA00034078"/>
    </source>
</evidence>
<dbReference type="InterPro" id="IPR017941">
    <property type="entry name" value="Rieske_2Fe-2S"/>
</dbReference>
<name>F4CQY0_PSEUX</name>
<dbReference type="GO" id="GO:0046872">
    <property type="term" value="F:metal ion binding"/>
    <property type="evidence" value="ECO:0007669"/>
    <property type="project" value="UniProtKB-KW"/>
</dbReference>
<feature type="domain" description="Rieske" evidence="7">
    <location>
        <begin position="21"/>
        <end position="115"/>
    </location>
</feature>
<evidence type="ECO:0000256" key="4">
    <source>
        <dbReference type="ARBA" id="ARBA00023014"/>
    </source>
</evidence>
<keyword evidence="2" id="KW-0479">Metal-binding</keyword>
<comment type="similarity">
    <text evidence="6">Belongs to the bacterial ring-hydroxylating dioxygenase ferredoxin component family.</text>
</comment>
<sequence>MGAVPETTAEGSATDSVGSWARALDLDELWEGEMTAVTVGATSVLLVNVDGQVRAYVNRCPHQEWALDEGDLDGRTLTCSRHLWEFDVLSGEGINPDNCRLTGLDCRVEDGAVLVRAG</sequence>
<organism evidence="8 9">
    <name type="scientific">Pseudonocardia dioxanivorans (strain ATCC 55486 / DSM 44775 / JCM 13855 / CB1190)</name>
    <dbReference type="NCBI Taxonomy" id="675635"/>
    <lineage>
        <taxon>Bacteria</taxon>
        <taxon>Bacillati</taxon>
        <taxon>Actinomycetota</taxon>
        <taxon>Actinomycetes</taxon>
        <taxon>Pseudonocardiales</taxon>
        <taxon>Pseudonocardiaceae</taxon>
        <taxon>Pseudonocardia</taxon>
    </lineage>
</organism>
<dbReference type="SUPFAM" id="SSF50022">
    <property type="entry name" value="ISP domain"/>
    <property type="match status" value="1"/>
</dbReference>
<dbReference type="HOGENOM" id="CLU_055690_5_0_11"/>
<dbReference type="eggNOG" id="COG2146">
    <property type="taxonomic scope" value="Bacteria"/>
</dbReference>